<dbReference type="InterPro" id="IPR030676">
    <property type="entry name" value="CitT-rel"/>
</dbReference>
<evidence type="ECO:0000256" key="6">
    <source>
        <dbReference type="SAM" id="Phobius"/>
    </source>
</evidence>
<dbReference type="RefSeq" id="WP_027704692.1">
    <property type="nucleotide sequence ID" value="NZ_AP018933.1"/>
</dbReference>
<dbReference type="GO" id="GO:0022857">
    <property type="term" value="F:transmembrane transporter activity"/>
    <property type="evidence" value="ECO:0007669"/>
    <property type="project" value="InterPro"/>
</dbReference>
<feature type="transmembrane region" description="Helical" evidence="6">
    <location>
        <begin position="232"/>
        <end position="254"/>
    </location>
</feature>
<evidence type="ECO:0000256" key="2">
    <source>
        <dbReference type="ARBA" id="ARBA00007349"/>
    </source>
</evidence>
<evidence type="ECO:0000256" key="4">
    <source>
        <dbReference type="ARBA" id="ARBA00022989"/>
    </source>
</evidence>
<feature type="transmembrane region" description="Helical" evidence="6">
    <location>
        <begin position="459"/>
        <end position="483"/>
    </location>
</feature>
<dbReference type="PANTHER" id="PTHR42826">
    <property type="entry name" value="DICARBOXYLATE TRANSPORTER 2.1, CHLOROPLASTIC"/>
    <property type="match status" value="1"/>
</dbReference>
<reference evidence="7 8" key="1">
    <citation type="submission" date="2018-09" db="EMBL/GenBank/DDBJ databases">
        <title>Zymobacter palmae IAM14233 (=T109) whole genome analysis.</title>
        <authorList>
            <person name="Yanase H."/>
        </authorList>
    </citation>
    <scope>NUCLEOTIDE SEQUENCE [LARGE SCALE GENOMIC DNA]</scope>
    <source>
        <strain evidence="7 8">IAM14233</strain>
    </source>
</reference>
<keyword evidence="5 6" id="KW-0472">Membrane</keyword>
<gene>
    <name evidence="7" type="ORF">ZBT109_1991</name>
</gene>
<comment type="similarity">
    <text evidence="2">Belongs to the SLC13A/DASS transporter (TC 2.A.47) family. DIT1 subfamily.</text>
</comment>
<feature type="transmembrane region" description="Helical" evidence="6">
    <location>
        <begin position="52"/>
        <end position="70"/>
    </location>
</feature>
<dbReference type="InterPro" id="IPR001898">
    <property type="entry name" value="SLC13A/DASS"/>
</dbReference>
<dbReference type="OrthoDB" id="3170849at2"/>
<dbReference type="NCBIfam" id="TIGR00785">
    <property type="entry name" value="dass"/>
    <property type="match status" value="1"/>
</dbReference>
<organism evidence="7 8">
    <name type="scientific">Zymobacter palmae</name>
    <dbReference type="NCBI Taxonomy" id="33074"/>
    <lineage>
        <taxon>Bacteria</taxon>
        <taxon>Pseudomonadati</taxon>
        <taxon>Pseudomonadota</taxon>
        <taxon>Gammaproteobacteria</taxon>
        <taxon>Oceanospirillales</taxon>
        <taxon>Halomonadaceae</taxon>
        <taxon>Zymobacter group</taxon>
        <taxon>Zymobacter</taxon>
    </lineage>
</organism>
<dbReference type="EMBL" id="AP018933">
    <property type="protein sequence ID" value="BBG30737.1"/>
    <property type="molecule type" value="Genomic_DNA"/>
</dbReference>
<evidence type="ECO:0000256" key="5">
    <source>
        <dbReference type="ARBA" id="ARBA00023136"/>
    </source>
</evidence>
<dbReference type="STRING" id="1123510.GCA_000620025_01152"/>
<keyword evidence="3 6" id="KW-0812">Transmembrane</keyword>
<dbReference type="PIRSF" id="PIRSF002457">
    <property type="entry name" value="DASS"/>
    <property type="match status" value="1"/>
</dbReference>
<keyword evidence="4 6" id="KW-1133">Transmembrane helix</keyword>
<dbReference type="GO" id="GO:0016020">
    <property type="term" value="C:membrane"/>
    <property type="evidence" value="ECO:0007669"/>
    <property type="project" value="UniProtKB-SubCell"/>
</dbReference>
<feature type="transmembrane region" description="Helical" evidence="6">
    <location>
        <begin position="419"/>
        <end position="439"/>
    </location>
</feature>
<feature type="transmembrane region" description="Helical" evidence="6">
    <location>
        <begin position="189"/>
        <end position="212"/>
    </location>
</feature>
<evidence type="ECO:0000256" key="3">
    <source>
        <dbReference type="ARBA" id="ARBA00022692"/>
    </source>
</evidence>
<evidence type="ECO:0000313" key="8">
    <source>
        <dbReference type="Proteomes" id="UP000267342"/>
    </source>
</evidence>
<proteinExistence type="inferred from homology"/>
<dbReference type="Proteomes" id="UP000267342">
    <property type="component" value="Chromosome"/>
</dbReference>
<feature type="transmembrane region" description="Helical" evidence="6">
    <location>
        <begin position="90"/>
        <end position="110"/>
    </location>
</feature>
<feature type="transmembrane region" description="Helical" evidence="6">
    <location>
        <begin position="338"/>
        <end position="360"/>
    </location>
</feature>
<name>A0A348HGI5_9GAMM</name>
<dbReference type="KEGG" id="zpl:ZBT109_1991"/>
<evidence type="ECO:0000256" key="1">
    <source>
        <dbReference type="ARBA" id="ARBA00004141"/>
    </source>
</evidence>
<sequence>MKVHARRLIPLLVALGIALCPVPEGLASYSWYFFAIFTGCITMLITDAFPGAVSGLICVSLAAVLAPWALFSPEQMAAPGFKVHQQAFQWAVSGFSNSVVWMILGAFILARGYAVTGLGRRIALWLVKTMGHHSLSLGYAVMLADLVLAPATPSNTARSGGILFPIIDNLPPLFDSYPNSPSRRRIGTYLMWTSLASCCVSCTLFMTAISSNLLAVERVTHITGITIGWSEWFIAAAPAGIIMALLTPLMGYVFCRPEVTAGHEVAEWAREELGRMGRIRREEIVLTVLIVGALLLWIFGGRYIEPAMVGLVVGAIMLMTGIISWNDVLEYKAAWSTFFWFAMLIALASGLDQVGFISWFGERFGHCIQSWSPLQAVLLITIVFFVLHYFFAGATTQVIALLPAFLAAAHYIPGIDMHFLILMLVPTIGIMGILTPYGTGPSPVYFGSGYIPSGQGWRLGAIFGGIYLVLWLVIGMPWIGWLCGAL</sequence>
<dbReference type="AlphaFoldDB" id="A0A348HGI5"/>
<feature type="transmembrane region" description="Helical" evidence="6">
    <location>
        <begin position="284"/>
        <end position="301"/>
    </location>
</feature>
<comment type="subcellular location">
    <subcellularLocation>
        <location evidence="1">Membrane</location>
        <topology evidence="1">Multi-pass membrane protein</topology>
    </subcellularLocation>
</comment>
<evidence type="ECO:0000313" key="7">
    <source>
        <dbReference type="EMBL" id="BBG30737.1"/>
    </source>
</evidence>
<keyword evidence="8" id="KW-1185">Reference proteome</keyword>
<feature type="transmembrane region" description="Helical" evidence="6">
    <location>
        <begin position="307"/>
        <end position="326"/>
    </location>
</feature>
<accession>A0A348HGI5</accession>
<dbReference type="Pfam" id="PF00939">
    <property type="entry name" value="Na_sulph_symp"/>
    <property type="match status" value="1"/>
</dbReference>
<protein>
    <submittedName>
        <fullName evidence="7">Di-and tricarboxylate transporters</fullName>
    </submittedName>
</protein>
<feature type="transmembrane region" description="Helical" evidence="6">
    <location>
        <begin position="380"/>
        <end position="407"/>
    </location>
</feature>